<dbReference type="InterPro" id="IPR050935">
    <property type="entry name" value="Bromo_chromatin_reader"/>
</dbReference>
<keyword evidence="7" id="KW-1185">Reference proteome</keyword>
<evidence type="ECO:0000313" key="7">
    <source>
        <dbReference type="Proteomes" id="UP000565441"/>
    </source>
</evidence>
<feature type="region of interest" description="Disordered" evidence="3">
    <location>
        <begin position="722"/>
        <end position="745"/>
    </location>
</feature>
<dbReference type="AlphaFoldDB" id="A0A8H5H6E8"/>
<dbReference type="PANTHER" id="PTHR22880:SF225">
    <property type="entry name" value="BROMODOMAIN-CONTAINING PROTEIN BET-1-RELATED"/>
    <property type="match status" value="1"/>
</dbReference>
<dbReference type="Pfam" id="PF00439">
    <property type="entry name" value="Bromodomain"/>
    <property type="match status" value="2"/>
</dbReference>
<feature type="compositionally biased region" description="Pro residues" evidence="3">
    <location>
        <begin position="382"/>
        <end position="393"/>
    </location>
</feature>
<feature type="region of interest" description="Disordered" evidence="3">
    <location>
        <begin position="178"/>
        <end position="244"/>
    </location>
</feature>
<feature type="region of interest" description="Disordered" evidence="3">
    <location>
        <begin position="382"/>
        <end position="452"/>
    </location>
</feature>
<dbReference type="GO" id="GO:0005634">
    <property type="term" value="C:nucleus"/>
    <property type="evidence" value="ECO:0007669"/>
    <property type="project" value="TreeGrafter"/>
</dbReference>
<feature type="region of interest" description="Disordered" evidence="3">
    <location>
        <begin position="94"/>
        <end position="146"/>
    </location>
</feature>
<feature type="region of interest" description="Disordered" evidence="3">
    <location>
        <begin position="16"/>
        <end position="60"/>
    </location>
</feature>
<organism evidence="6 7">
    <name type="scientific">Tricholomella constricta</name>
    <dbReference type="NCBI Taxonomy" id="117010"/>
    <lineage>
        <taxon>Eukaryota</taxon>
        <taxon>Fungi</taxon>
        <taxon>Dikarya</taxon>
        <taxon>Basidiomycota</taxon>
        <taxon>Agaricomycotina</taxon>
        <taxon>Agaricomycetes</taxon>
        <taxon>Agaricomycetidae</taxon>
        <taxon>Agaricales</taxon>
        <taxon>Tricholomatineae</taxon>
        <taxon>Lyophyllaceae</taxon>
        <taxon>Tricholomella</taxon>
    </lineage>
</organism>
<feature type="compositionally biased region" description="Low complexity" evidence="3">
    <location>
        <begin position="626"/>
        <end position="639"/>
    </location>
</feature>
<dbReference type="EMBL" id="JAACJP010000023">
    <property type="protein sequence ID" value="KAF5377562.1"/>
    <property type="molecule type" value="Genomic_DNA"/>
</dbReference>
<comment type="caution">
    <text evidence="6">The sequence shown here is derived from an EMBL/GenBank/DDBJ whole genome shotgun (WGS) entry which is preliminary data.</text>
</comment>
<protein>
    <recommendedName>
        <fullName evidence="8">Bromodomain-containing protein</fullName>
    </recommendedName>
</protein>
<dbReference type="InterPro" id="IPR001487">
    <property type="entry name" value="Bromodomain"/>
</dbReference>
<feature type="compositionally biased region" description="Acidic residues" evidence="3">
    <location>
        <begin position="568"/>
        <end position="581"/>
    </location>
</feature>
<feature type="domain" description="NET" evidence="5">
    <location>
        <begin position="645"/>
        <end position="726"/>
    </location>
</feature>
<dbReference type="PRINTS" id="PR00503">
    <property type="entry name" value="BROMODOMAIN"/>
</dbReference>
<evidence type="ECO:0000256" key="1">
    <source>
        <dbReference type="ARBA" id="ARBA00023117"/>
    </source>
</evidence>
<feature type="compositionally biased region" description="Basic and acidic residues" evidence="3">
    <location>
        <begin position="776"/>
        <end position="785"/>
    </location>
</feature>
<dbReference type="Proteomes" id="UP000565441">
    <property type="component" value="Unassembled WGS sequence"/>
</dbReference>
<dbReference type="GO" id="GO:0006338">
    <property type="term" value="P:chromatin remodeling"/>
    <property type="evidence" value="ECO:0007669"/>
    <property type="project" value="TreeGrafter"/>
</dbReference>
<dbReference type="InterPro" id="IPR036427">
    <property type="entry name" value="Bromodomain-like_sf"/>
</dbReference>
<evidence type="ECO:0000256" key="3">
    <source>
        <dbReference type="SAM" id="MobiDB-lite"/>
    </source>
</evidence>
<accession>A0A8H5H6E8</accession>
<dbReference type="Pfam" id="PF17035">
    <property type="entry name" value="BET"/>
    <property type="match status" value="1"/>
</dbReference>
<feature type="region of interest" description="Disordered" evidence="3">
    <location>
        <begin position="560"/>
        <end position="583"/>
    </location>
</feature>
<dbReference type="PANTHER" id="PTHR22880">
    <property type="entry name" value="FALZ-RELATED BROMODOMAIN-CONTAINING PROTEINS"/>
    <property type="match status" value="1"/>
</dbReference>
<dbReference type="GO" id="GO:0000785">
    <property type="term" value="C:chromatin"/>
    <property type="evidence" value="ECO:0007669"/>
    <property type="project" value="TreeGrafter"/>
</dbReference>
<dbReference type="SUPFAM" id="SSF47370">
    <property type="entry name" value="Bromodomain"/>
    <property type="match status" value="2"/>
</dbReference>
<gene>
    <name evidence="6" type="ORF">D9615_005191</name>
</gene>
<evidence type="ECO:0000256" key="2">
    <source>
        <dbReference type="PROSITE-ProRule" id="PRU00035"/>
    </source>
</evidence>
<feature type="region of interest" description="Disordered" evidence="3">
    <location>
        <begin position="599"/>
        <end position="647"/>
    </location>
</feature>
<dbReference type="InterPro" id="IPR027353">
    <property type="entry name" value="NET_dom"/>
</dbReference>
<evidence type="ECO:0008006" key="8">
    <source>
        <dbReference type="Google" id="ProtNLM"/>
    </source>
</evidence>
<dbReference type="InterPro" id="IPR038336">
    <property type="entry name" value="NET_sf"/>
</dbReference>
<feature type="compositionally biased region" description="Pro residues" evidence="3">
    <location>
        <begin position="111"/>
        <end position="122"/>
    </location>
</feature>
<feature type="domain" description="Bromo" evidence="4">
    <location>
        <begin position="265"/>
        <end position="349"/>
    </location>
</feature>
<evidence type="ECO:0000259" key="5">
    <source>
        <dbReference type="PROSITE" id="PS51525"/>
    </source>
</evidence>
<dbReference type="GO" id="GO:0006355">
    <property type="term" value="P:regulation of DNA-templated transcription"/>
    <property type="evidence" value="ECO:0007669"/>
    <property type="project" value="TreeGrafter"/>
</dbReference>
<feature type="compositionally biased region" description="Basic and acidic residues" evidence="3">
    <location>
        <begin position="411"/>
        <end position="426"/>
    </location>
</feature>
<dbReference type="SMART" id="SM00297">
    <property type="entry name" value="BROMO"/>
    <property type="match status" value="2"/>
</dbReference>
<feature type="region of interest" description="Disordered" evidence="3">
    <location>
        <begin position="763"/>
        <end position="797"/>
    </location>
</feature>
<proteinExistence type="predicted"/>
<evidence type="ECO:0000313" key="6">
    <source>
        <dbReference type="EMBL" id="KAF5377562.1"/>
    </source>
</evidence>
<evidence type="ECO:0000259" key="4">
    <source>
        <dbReference type="PROSITE" id="PS50014"/>
    </source>
</evidence>
<dbReference type="Gene3D" id="1.20.920.10">
    <property type="entry name" value="Bromodomain-like"/>
    <property type="match status" value="2"/>
</dbReference>
<dbReference type="Gene3D" id="1.20.1270.220">
    <property type="match status" value="1"/>
</dbReference>
<dbReference type="PROSITE" id="PS51525">
    <property type="entry name" value="NET"/>
    <property type="match status" value="1"/>
</dbReference>
<dbReference type="CDD" id="cd05500">
    <property type="entry name" value="Bromo_BDF1_2_I"/>
    <property type="match status" value="1"/>
</dbReference>
<name>A0A8H5H6E8_9AGAR</name>
<keyword evidence="1 2" id="KW-0103">Bromodomain</keyword>
<dbReference type="PROSITE" id="PS50014">
    <property type="entry name" value="BROMODOMAIN_2"/>
    <property type="match status" value="2"/>
</dbReference>
<feature type="domain" description="Bromo" evidence="4">
    <location>
        <begin position="471"/>
        <end position="543"/>
    </location>
</feature>
<feature type="compositionally biased region" description="Acidic residues" evidence="3">
    <location>
        <begin position="125"/>
        <end position="136"/>
    </location>
</feature>
<dbReference type="OrthoDB" id="784962at2759"/>
<reference evidence="6 7" key="1">
    <citation type="journal article" date="2020" name="ISME J.">
        <title>Uncovering the hidden diversity of litter-decomposition mechanisms in mushroom-forming fungi.</title>
        <authorList>
            <person name="Floudas D."/>
            <person name="Bentzer J."/>
            <person name="Ahren D."/>
            <person name="Johansson T."/>
            <person name="Persson P."/>
            <person name="Tunlid A."/>
        </authorList>
    </citation>
    <scope>NUCLEOTIDE SEQUENCE [LARGE SCALE GENOMIC DNA]</scope>
    <source>
        <strain evidence="6 7">CBS 661.87</strain>
    </source>
</reference>
<sequence length="797" mass="87846">MNNVHSSLDSGHAVAIAPNGVHDHPTPDLVANGDIKHINGDSTQRQHSPAAESPATPISNMVAPDVKIDIDFQEQESDVRHEPMPIKQLEPIEKPDTTSTIPQVDPSTIPIHPPSGSSPPPSGELLEDVGMAEESSEPGPNGVHDAAHDDVVMRDATDTPATTPGLLHADSSMADIQHTGASPAYSTPAEPALHDDDDDKPPPAKRARMQSEPDEPMPNSATPPPGSALVSTASTPAPPAQPLSAVSTITPAQFRFCQSTIRSLKKLKDAGPFLRPVDYVALNIPHYPSIIKMPMDFSTIERKLVASNPNKPDPNPSNPRYHNTDEFINDVRLIFQNCITFNGPDHAVSMMGKRVEQVFDKQIKHMPAAAEFKPAIVKKVATPPPPPPPPVAPPKKTIAARRPSTSVPVIRRSENEAVGRPKREIHPPPPKDLAYADPPKKHRKMKRGKDDGSAEQLRFCSRLLSDLHKKQYMAFASPFYEPVDWVKLDIPSYPKLVKRPMDLATMRKKLDANLYNTAQKFFDDFKLMIRNCFVFNPAGTSVNQAGIELQRVFDDKWKSLPPLRNTMSEDEDEEEDDDSDEERQRAIAMMESQIEAMRGNIAALKNNKLPKEKKKKEKREKPPVASSSKVTSNSKAKSSSQKKKLKKPIADNDVLTFEQKKDLSESIAKLDETKLEKVIQIIHEGVPEIKDSTEEIELEIDLLPAAVLTKLYNFVLRPLRAPPTKRNRPGKGTGTGGLKRKSMDEDVEAEKIRLLEERMLLFDRKENGGASLPPAREVDSDHSSDSSDSDSSGSDSE</sequence>